<organism evidence="1 2">
    <name type="scientific">Mycolicibacillus koreensis</name>
    <dbReference type="NCBI Taxonomy" id="1069220"/>
    <lineage>
        <taxon>Bacteria</taxon>
        <taxon>Bacillati</taxon>
        <taxon>Actinomycetota</taxon>
        <taxon>Actinomycetes</taxon>
        <taxon>Mycobacteriales</taxon>
        <taxon>Mycobacteriaceae</taxon>
        <taxon>Mycolicibacillus</taxon>
    </lineage>
</organism>
<dbReference type="GO" id="GO:0003677">
    <property type="term" value="F:DNA binding"/>
    <property type="evidence" value="ECO:0007669"/>
    <property type="project" value="InterPro"/>
</dbReference>
<keyword evidence="2" id="KW-1185">Reference proteome</keyword>
<dbReference type="AlphaFoldDB" id="A0A7I7SJQ3"/>
<evidence type="ECO:0000313" key="2">
    <source>
        <dbReference type="Proteomes" id="UP000193577"/>
    </source>
</evidence>
<sequence length="208" mass="22626">MKITDKPTPPVDVRRVIGANVRRIRTRHGISLETFAREAKRYGLNYSTGRVSDLEGGRVEAKVDTVLALTQVLANLADQPVALADLFEGDQRAGLFRGQAVEPDGQTNVGPLDIARRLGWADLAGAAADFGVPQTKVLPYLIAMDQSGLAEQRAAKRLGIDLAELTRHSVNLWGVNLSEQRDRAEPGANVSRLGQITRELVAQIEARL</sequence>
<dbReference type="RefSeq" id="WP_085305454.1">
    <property type="nucleotide sequence ID" value="NZ_AP022594.1"/>
</dbReference>
<dbReference type="SUPFAM" id="SSF47413">
    <property type="entry name" value="lambda repressor-like DNA-binding domains"/>
    <property type="match status" value="1"/>
</dbReference>
<dbReference type="EMBL" id="NCXO01000058">
    <property type="protein sequence ID" value="OSC27596.1"/>
    <property type="molecule type" value="Genomic_DNA"/>
</dbReference>
<dbReference type="CDD" id="cd00093">
    <property type="entry name" value="HTH_XRE"/>
    <property type="match status" value="1"/>
</dbReference>
<dbReference type="InterPro" id="IPR010982">
    <property type="entry name" value="Lambda_DNA-bd_dom_sf"/>
</dbReference>
<dbReference type="InterPro" id="IPR001387">
    <property type="entry name" value="Cro/C1-type_HTH"/>
</dbReference>
<proteinExistence type="predicted"/>
<dbReference type="Proteomes" id="UP000193577">
    <property type="component" value="Unassembled WGS sequence"/>
</dbReference>
<evidence type="ECO:0000313" key="1">
    <source>
        <dbReference type="EMBL" id="OSC27596.1"/>
    </source>
</evidence>
<name>A0A7I7SJQ3_9MYCO</name>
<reference evidence="1 2" key="1">
    <citation type="submission" date="2017-04" db="EMBL/GenBank/DDBJ databases">
        <title>The new phylogeny of genus Mycobacterium.</title>
        <authorList>
            <person name="Tortoli E."/>
            <person name="Trovato A."/>
            <person name="Cirillo D.M."/>
        </authorList>
    </citation>
    <scope>NUCLEOTIDE SEQUENCE [LARGE SCALE GENOMIC DNA]</scope>
    <source>
        <strain evidence="1 2">KCTC 19819</strain>
    </source>
</reference>
<protein>
    <submittedName>
        <fullName evidence="1">Uncharacterized protein</fullName>
    </submittedName>
</protein>
<accession>A0A7I7SJQ3</accession>
<dbReference type="Gene3D" id="1.10.260.40">
    <property type="entry name" value="lambda repressor-like DNA-binding domains"/>
    <property type="match status" value="1"/>
</dbReference>
<comment type="caution">
    <text evidence="1">The sequence shown here is derived from an EMBL/GenBank/DDBJ whole genome shotgun (WGS) entry which is preliminary data.</text>
</comment>
<gene>
    <name evidence="1" type="ORF">B8W67_18035</name>
</gene>